<proteinExistence type="predicted"/>
<dbReference type="EMBL" id="GBRH01271759">
    <property type="protein sequence ID" value="JAD26136.1"/>
    <property type="molecule type" value="Transcribed_RNA"/>
</dbReference>
<name>A0A0A9T7R6_ARUDO</name>
<dbReference type="AlphaFoldDB" id="A0A0A9T7R6"/>
<reference evidence="1" key="2">
    <citation type="journal article" date="2015" name="Data Brief">
        <title>Shoot transcriptome of the giant reed, Arundo donax.</title>
        <authorList>
            <person name="Barrero R.A."/>
            <person name="Guerrero F.D."/>
            <person name="Moolhuijzen P."/>
            <person name="Goolsby J.A."/>
            <person name="Tidwell J."/>
            <person name="Bellgard S.E."/>
            <person name="Bellgard M.I."/>
        </authorList>
    </citation>
    <scope>NUCLEOTIDE SEQUENCE</scope>
    <source>
        <tissue evidence="1">Shoot tissue taken approximately 20 cm above the soil surface</tissue>
    </source>
</reference>
<evidence type="ECO:0000313" key="1">
    <source>
        <dbReference type="EMBL" id="JAD26136.1"/>
    </source>
</evidence>
<organism evidence="1">
    <name type="scientific">Arundo donax</name>
    <name type="common">Giant reed</name>
    <name type="synonym">Donax arundinaceus</name>
    <dbReference type="NCBI Taxonomy" id="35708"/>
    <lineage>
        <taxon>Eukaryota</taxon>
        <taxon>Viridiplantae</taxon>
        <taxon>Streptophyta</taxon>
        <taxon>Embryophyta</taxon>
        <taxon>Tracheophyta</taxon>
        <taxon>Spermatophyta</taxon>
        <taxon>Magnoliopsida</taxon>
        <taxon>Liliopsida</taxon>
        <taxon>Poales</taxon>
        <taxon>Poaceae</taxon>
        <taxon>PACMAD clade</taxon>
        <taxon>Arundinoideae</taxon>
        <taxon>Arundineae</taxon>
        <taxon>Arundo</taxon>
    </lineage>
</organism>
<sequence length="17" mass="1948">MDDVAHEGFSSLGFSYW</sequence>
<accession>A0A0A9T7R6</accession>
<reference evidence="1" key="1">
    <citation type="submission" date="2014-09" db="EMBL/GenBank/DDBJ databases">
        <authorList>
            <person name="Magalhaes I.L.F."/>
            <person name="Oliveira U."/>
            <person name="Santos F.R."/>
            <person name="Vidigal T.H.D.A."/>
            <person name="Brescovit A.D."/>
            <person name="Santos A.J."/>
        </authorList>
    </citation>
    <scope>NUCLEOTIDE SEQUENCE</scope>
    <source>
        <tissue evidence="1">Shoot tissue taken approximately 20 cm above the soil surface</tissue>
    </source>
</reference>
<protein>
    <submittedName>
        <fullName evidence="1">Uncharacterized protein</fullName>
    </submittedName>
</protein>